<proteinExistence type="predicted"/>
<organism evidence="1 2">
    <name type="scientific">Oxalobacter vibrioformis</name>
    <dbReference type="NCBI Taxonomy" id="933080"/>
    <lineage>
        <taxon>Bacteria</taxon>
        <taxon>Pseudomonadati</taxon>
        <taxon>Pseudomonadota</taxon>
        <taxon>Betaproteobacteria</taxon>
        <taxon>Burkholderiales</taxon>
        <taxon>Oxalobacteraceae</taxon>
        <taxon>Oxalobacter</taxon>
    </lineage>
</organism>
<dbReference type="InterPro" id="IPR025500">
    <property type="entry name" value="DUF4390"/>
</dbReference>
<dbReference type="RefSeq" id="WP_269310181.1">
    <property type="nucleotide sequence ID" value="NZ_CP098242.1"/>
</dbReference>
<dbReference type="Pfam" id="PF14334">
    <property type="entry name" value="DUF4390"/>
    <property type="match status" value="1"/>
</dbReference>
<accession>A0A9E9P4A2</accession>
<dbReference type="EMBL" id="CP098242">
    <property type="protein sequence ID" value="WAW11070.1"/>
    <property type="molecule type" value="Genomic_DNA"/>
</dbReference>
<evidence type="ECO:0000313" key="1">
    <source>
        <dbReference type="EMBL" id="WAW11070.1"/>
    </source>
</evidence>
<protein>
    <submittedName>
        <fullName evidence="1">DUF4390 domain-containing protein</fullName>
    </submittedName>
</protein>
<gene>
    <name evidence="1" type="ORF">NB640_05405</name>
</gene>
<dbReference type="Proteomes" id="UP001156215">
    <property type="component" value="Chromosome"/>
</dbReference>
<keyword evidence="2" id="KW-1185">Reference proteome</keyword>
<dbReference type="AlphaFoldDB" id="A0A9E9P4A2"/>
<reference evidence="1" key="1">
    <citation type="journal article" date="2022" name="Front. Microbiol.">
        <title>New perspectives on an old grouping: The genomic and phenotypic variability of Oxalobacter formigenes and the implications for calcium oxalate stone prevention.</title>
        <authorList>
            <person name="Chmiel J.A."/>
            <person name="Carr C."/>
            <person name="Stuivenberg G.A."/>
            <person name="Venema R."/>
            <person name="Chanyi R.M."/>
            <person name="Al K.F."/>
            <person name="Giguere D."/>
            <person name="Say H."/>
            <person name="Akouris P.P."/>
            <person name="Dominguez Romero S.A."/>
            <person name="Kwong A."/>
            <person name="Tai V."/>
            <person name="Koval S.F."/>
            <person name="Razvi H."/>
            <person name="Bjazevic J."/>
            <person name="Burton J.P."/>
        </authorList>
    </citation>
    <scope>NUCLEOTIDE SEQUENCE</scope>
    <source>
        <strain evidence="1">WoOx3</strain>
    </source>
</reference>
<dbReference type="KEGG" id="ovb:NB640_05405"/>
<sequence>MIRRLFHLLASLFLAFLVMYPITSLADGPIAIDAVEIDNSDNGYRLSASFSLELPRGLEEVLQRGIPLYFTTELEVSRPRWYWFDEKPIESTRTVRISYNVLTRQYSATLVGSLQQNVNSLEEALNLVRHPQHWIFAESGQLKAGETYFAAVRIQLDMSYLPKPFQINVINNSSWRLSSEWKRFSFKA</sequence>
<evidence type="ECO:0000313" key="2">
    <source>
        <dbReference type="Proteomes" id="UP001156215"/>
    </source>
</evidence>
<name>A0A9E9P4A2_9BURK</name>